<organism evidence="5 6">
    <name type="scientific">Roseateles rivi</name>
    <dbReference type="NCBI Taxonomy" id="3299028"/>
    <lineage>
        <taxon>Bacteria</taxon>
        <taxon>Pseudomonadati</taxon>
        <taxon>Pseudomonadota</taxon>
        <taxon>Betaproteobacteria</taxon>
        <taxon>Burkholderiales</taxon>
        <taxon>Sphaerotilaceae</taxon>
        <taxon>Roseateles</taxon>
    </lineage>
</organism>
<name>A0ABW7FSG1_9BURK</name>
<evidence type="ECO:0000259" key="4">
    <source>
        <dbReference type="Pfam" id="PF10531"/>
    </source>
</evidence>
<dbReference type="PANTHER" id="PTHR33619">
    <property type="entry name" value="POLYSACCHARIDE EXPORT PROTEIN GFCE-RELATED"/>
    <property type="match status" value="1"/>
</dbReference>
<dbReference type="InterPro" id="IPR019554">
    <property type="entry name" value="Soluble_ligand-bd"/>
</dbReference>
<dbReference type="EMBL" id="JBIGHZ010000001">
    <property type="protein sequence ID" value="MFG6447190.1"/>
    <property type="molecule type" value="Genomic_DNA"/>
</dbReference>
<dbReference type="PANTHER" id="PTHR33619:SF3">
    <property type="entry name" value="POLYSACCHARIDE EXPORT PROTEIN GFCE-RELATED"/>
    <property type="match status" value="1"/>
</dbReference>
<dbReference type="RefSeq" id="WP_394458558.1">
    <property type="nucleotide sequence ID" value="NZ_JBIGHZ010000001.1"/>
</dbReference>
<feature type="domain" description="Soluble ligand binding" evidence="4">
    <location>
        <begin position="350"/>
        <end position="385"/>
    </location>
</feature>
<gene>
    <name evidence="5" type="ORF">ACG0Z6_02910</name>
</gene>
<dbReference type="Gene3D" id="3.30.1950.10">
    <property type="entry name" value="wza like domain"/>
    <property type="match status" value="1"/>
</dbReference>
<dbReference type="Gene3D" id="3.10.560.10">
    <property type="entry name" value="Outer membrane lipoprotein wza domain like"/>
    <property type="match status" value="4"/>
</dbReference>
<feature type="domain" description="Polysaccharide export protein N-terminal" evidence="3">
    <location>
        <begin position="97"/>
        <end position="167"/>
    </location>
</feature>
<feature type="domain" description="Soluble ligand binding" evidence="4">
    <location>
        <begin position="176"/>
        <end position="223"/>
    </location>
</feature>
<evidence type="ECO:0000256" key="2">
    <source>
        <dbReference type="SAM" id="MobiDB-lite"/>
    </source>
</evidence>
<feature type="domain" description="Soluble ligand binding" evidence="4">
    <location>
        <begin position="260"/>
        <end position="305"/>
    </location>
</feature>
<sequence>MSLSAAQAAEPIGTQQAAERSLVEASGPVRLSPAAPRSEAPEASTPSPLIGAALDQPLSEFEQFVSAQAGSPVRRLGAELLAPDSRSPLADGQRQIPADYLIGVGDEIHITLWGSVDADLRVVVDRSGRISLPRVGSVLVAGVRYSDLNDTVQRRVAQVFRNFQLSTALGKLRGIRVYVTGFTQKPGAYTVSSLSTVVSGLLQAGGPSASGSFRKIELRRGGKAVARLDLYDLLVKGDKSGDLALQAEDVIHIHPVGPQVGVLGSVNRSAVVELVDGETLADALSMAGGFNTVADRSRVAIERLADRNEQRINQLAMPAENRTTLTHGDIVRVFSAVSAFLPQHRQHKRVLVQGEVRHPGEYILPPTSSLADAIAAAGGLTPQAYIFGAEFTRESVRKAQQENYERALRDLELEFTKSTSTLKALSADEANSQAARANNSSRLIERLRAVKPTGRLVLQLDATARELPALAVEDGDRLNIPARPNTVGVFGSVFNGGSYLINAGSTVNDMLKLAGGPTRGADTGSVFVLRANGSVVSARQSGSGWFGVGSNLNVPALPGDTIFVPEELNKTTFAQEAKEWTQILYQFGLGAAALKTLKN</sequence>
<evidence type="ECO:0000313" key="5">
    <source>
        <dbReference type="EMBL" id="MFG6447190.1"/>
    </source>
</evidence>
<feature type="region of interest" description="Disordered" evidence="2">
    <location>
        <begin position="1"/>
        <end position="51"/>
    </location>
</feature>
<evidence type="ECO:0000259" key="3">
    <source>
        <dbReference type="Pfam" id="PF02563"/>
    </source>
</evidence>
<dbReference type="Pfam" id="PF02563">
    <property type="entry name" value="Poly_export"/>
    <property type="match status" value="1"/>
</dbReference>
<dbReference type="InterPro" id="IPR049712">
    <property type="entry name" value="Poly_export"/>
</dbReference>
<keyword evidence="1" id="KW-0732">Signal</keyword>
<feature type="domain" description="Soluble ligand binding" evidence="4">
    <location>
        <begin position="487"/>
        <end position="535"/>
    </location>
</feature>
<comment type="caution">
    <text evidence="5">The sequence shown here is derived from an EMBL/GenBank/DDBJ whole genome shotgun (WGS) entry which is preliminary data.</text>
</comment>
<proteinExistence type="predicted"/>
<dbReference type="Proteomes" id="UP001606099">
    <property type="component" value="Unassembled WGS sequence"/>
</dbReference>
<evidence type="ECO:0000313" key="6">
    <source>
        <dbReference type="Proteomes" id="UP001606099"/>
    </source>
</evidence>
<reference evidence="5 6" key="1">
    <citation type="submission" date="2024-08" db="EMBL/GenBank/DDBJ databases">
        <authorList>
            <person name="Lu H."/>
        </authorList>
    </citation>
    <scope>NUCLEOTIDE SEQUENCE [LARGE SCALE GENOMIC DNA]</scope>
    <source>
        <strain evidence="5 6">BYS180W</strain>
    </source>
</reference>
<accession>A0ABW7FSG1</accession>
<feature type="compositionally biased region" description="Low complexity" evidence="2">
    <location>
        <begin position="30"/>
        <end position="49"/>
    </location>
</feature>
<dbReference type="InterPro" id="IPR003715">
    <property type="entry name" value="Poly_export_N"/>
</dbReference>
<keyword evidence="6" id="KW-1185">Reference proteome</keyword>
<protein>
    <submittedName>
        <fullName evidence="5">SLBB domain-containing protein</fullName>
    </submittedName>
</protein>
<dbReference type="Pfam" id="PF10531">
    <property type="entry name" value="SLBB"/>
    <property type="match status" value="4"/>
</dbReference>
<evidence type="ECO:0000256" key="1">
    <source>
        <dbReference type="ARBA" id="ARBA00022729"/>
    </source>
</evidence>